<evidence type="ECO:0000313" key="2">
    <source>
        <dbReference type="Proteomes" id="UP001501074"/>
    </source>
</evidence>
<dbReference type="SUPFAM" id="SSF51101">
    <property type="entry name" value="Mannose-binding lectins"/>
    <property type="match status" value="1"/>
</dbReference>
<organism evidence="1 2">
    <name type="scientific">Kineosporia mesophila</name>
    <dbReference type="NCBI Taxonomy" id="566012"/>
    <lineage>
        <taxon>Bacteria</taxon>
        <taxon>Bacillati</taxon>
        <taxon>Actinomycetota</taxon>
        <taxon>Actinomycetes</taxon>
        <taxon>Kineosporiales</taxon>
        <taxon>Kineosporiaceae</taxon>
        <taxon>Kineosporia</taxon>
    </lineage>
</organism>
<comment type="caution">
    <text evidence="1">The sequence shown here is derived from an EMBL/GenBank/DDBJ whole genome shotgun (WGS) entry which is preliminary data.</text>
</comment>
<accession>A0ABP6ZPX8</accession>
<keyword evidence="2" id="KW-1185">Reference proteome</keyword>
<evidence type="ECO:0008006" key="3">
    <source>
        <dbReference type="Google" id="ProtNLM"/>
    </source>
</evidence>
<proteinExistence type="predicted"/>
<dbReference type="InterPro" id="IPR036404">
    <property type="entry name" value="Jacalin-like_lectin_dom_sf"/>
</dbReference>
<name>A0ABP6ZPX8_9ACTN</name>
<dbReference type="EMBL" id="BAAAZO010000005">
    <property type="protein sequence ID" value="GAA3613859.1"/>
    <property type="molecule type" value="Genomic_DNA"/>
</dbReference>
<dbReference type="Gene3D" id="2.100.10.30">
    <property type="entry name" value="Jacalin-like lectin domain"/>
    <property type="match status" value="1"/>
</dbReference>
<gene>
    <name evidence="1" type="ORF">GCM10022223_32580</name>
</gene>
<dbReference type="RefSeq" id="WP_231487703.1">
    <property type="nucleotide sequence ID" value="NZ_BAAAZO010000005.1"/>
</dbReference>
<protein>
    <recommendedName>
        <fullName evidence="3">Jacalin-type lectin domain-containing protein</fullName>
    </recommendedName>
</protein>
<reference evidence="2" key="1">
    <citation type="journal article" date="2019" name="Int. J. Syst. Evol. Microbiol.">
        <title>The Global Catalogue of Microorganisms (GCM) 10K type strain sequencing project: providing services to taxonomists for standard genome sequencing and annotation.</title>
        <authorList>
            <consortium name="The Broad Institute Genomics Platform"/>
            <consortium name="The Broad Institute Genome Sequencing Center for Infectious Disease"/>
            <person name="Wu L."/>
            <person name="Ma J."/>
        </authorList>
    </citation>
    <scope>NUCLEOTIDE SEQUENCE [LARGE SCALE GENOMIC DNA]</scope>
    <source>
        <strain evidence="2">JCM 16902</strain>
    </source>
</reference>
<dbReference type="SUPFAM" id="SSF56973">
    <property type="entry name" value="Aerolisin/ETX pore-forming domain"/>
    <property type="match status" value="1"/>
</dbReference>
<sequence>MSYASAPTFPPYPDGPYSPGFFVGGQDGNPFLACGGTDGRVVTTIGFWADNGGGKGTYLYGMKVIFSDGSETMAGGVKEDYTEITFAPNERVTALTLWGNGDGKYTGRIQLKTNLGQTLDWGKNTNGQTAYSAPVNSGILVGVAGRQSTNTINMLSLVFLDDVISVTMQDVVYPTTPSAPITPVAVAQATYDQENSPGLNFDFSGSVTRTETQDWSEATSQQYGVGLSVTAGIFGIAEVTTNFSWQLTDTQTYSQSTNQQYVMNYGLSGSFTDDQTVTATATCQYGVADVPYTATITVTMASGFQFTYDTSGIFSNVVYAYIKANATYTEDTAEESFALR</sequence>
<dbReference type="Proteomes" id="UP001501074">
    <property type="component" value="Unassembled WGS sequence"/>
</dbReference>
<dbReference type="Gene3D" id="2.170.15.10">
    <property type="entry name" value="Proaerolysin, chain A, domain 3"/>
    <property type="match status" value="1"/>
</dbReference>
<evidence type="ECO:0000313" key="1">
    <source>
        <dbReference type="EMBL" id="GAA3613859.1"/>
    </source>
</evidence>